<dbReference type="SUPFAM" id="SSF49303">
    <property type="entry name" value="beta-Galactosidase/glucuronidase domain"/>
    <property type="match status" value="2"/>
</dbReference>
<keyword evidence="11" id="KW-1185">Reference proteome</keyword>
<evidence type="ECO:0000256" key="8">
    <source>
        <dbReference type="RuleBase" id="RU361154"/>
    </source>
</evidence>
<dbReference type="SUPFAM" id="SSF51445">
    <property type="entry name" value="(Trans)glycosidases"/>
    <property type="match status" value="1"/>
</dbReference>
<evidence type="ECO:0000256" key="5">
    <source>
        <dbReference type="ARBA" id="ARBA00022801"/>
    </source>
</evidence>
<evidence type="ECO:0000256" key="6">
    <source>
        <dbReference type="ARBA" id="ARBA00023295"/>
    </source>
</evidence>
<feature type="domain" description="Beta galactosidase small chain/" evidence="9">
    <location>
        <begin position="734"/>
        <end position="1006"/>
    </location>
</feature>
<dbReference type="InterPro" id="IPR014718">
    <property type="entry name" value="GH-type_carb-bd"/>
</dbReference>
<evidence type="ECO:0000259" key="9">
    <source>
        <dbReference type="SMART" id="SM01038"/>
    </source>
</evidence>
<comment type="similarity">
    <text evidence="2 8">Belongs to the glycosyl hydrolase 2 family.</text>
</comment>
<evidence type="ECO:0000256" key="4">
    <source>
        <dbReference type="ARBA" id="ARBA00013303"/>
    </source>
</evidence>
<dbReference type="Proteomes" id="UP001596047">
    <property type="component" value="Unassembled WGS sequence"/>
</dbReference>
<dbReference type="InterPro" id="IPR011013">
    <property type="entry name" value="Gal_mutarotase_sf_dom"/>
</dbReference>
<dbReference type="PRINTS" id="PR00132">
    <property type="entry name" value="GLHYDRLASE2"/>
</dbReference>
<evidence type="ECO:0000313" key="11">
    <source>
        <dbReference type="Proteomes" id="UP001596047"/>
    </source>
</evidence>
<sequence>MIQINKYWEDLNVLQVNRQAPRAYYIPYADEQSAKSGRRGQSPYYQTLNGNWKFQYHRTVHDVVEPFYEEDADVSAWDELIVPSCWQVKGYDQLHYTNLNYPFPCDPPYVPEDNPAGLYVREFNVSKPMPGKERYIVFEGVNACFYFWVNGKFAGYSQGSRMPAEFEVSSLLREGKNRVAVMVLKWCDGSYLEDQDLWRYSGIFRDVYLLERDATHVRDVWNKQTFQDGFRKAALAAEIETTGRLEIRAELKDAQGTIVGSIQEIVDGKGTLQFELKDPVLWNAEKPYLYRLYVHSGGEVLQFPVGFKQVAIEAGVFKVNGQAVKLKGVNRHDSHPELGQTIPVKHMIKDLILMKKHNINTIRTSHYPSDSRFMELCNEYGFYVIDEADLECHGIGSAGDFQDGVFHKLSRDPAWQAAFVDRAVRMVERDKNHPCVVMWSLGNESGYGANHIAMAEWVRSRETSIPIHYEGAAPHYEGSSQVDCLDLESRMYASVQQIEAYARDENQKKPLFLCEYSHAMGNGPGDLFDYWEVIYRYPKLMGGCVWEWSDHGIQTQTEDGTPFYAYGGDFGDTPNDGNFCIDGLVTPDRKPHTGLLELKKIIAPIRIEEENLPIGEIKVTNLYDFIDLSHIGVFWKLEEDGRMIHQGQLESIKAGPHSSQIVSLPYLVPEAASGHYVLTLSCWLKEETVWAEAGHEITFEQFEWTAGLKNEPEPEVMPKGTTSVQAEQKGQLLMVEGFDFAHVFNLQDGTLQRLSRHGVEMLAAPAQFSIWRAPTDNDMHVKEKWLEEGYDRALMKVYQCGWEQTQDGAIEIRSRFSIGAVSRFTILRGEACWKVNRNGAVDLLVTTKIQNERQFPYLPRFGLRLSMPQGMEEVEYSGFGPHESYIDKRQSVRRGRFLTTVDEMFENYIMPQENGARYGTQWAVVSNEQGMGLQFSAPGGFSFHASHFTPEDLTKAAHTWELAKRKETIVHLDYKMSGVGSNSCGPELAEAYRLSEKEFQFELKLKPVFKEDE</sequence>
<evidence type="ECO:0000256" key="2">
    <source>
        <dbReference type="ARBA" id="ARBA00007401"/>
    </source>
</evidence>
<reference evidence="11" key="1">
    <citation type="journal article" date="2019" name="Int. J. Syst. Evol. Microbiol.">
        <title>The Global Catalogue of Microorganisms (GCM) 10K type strain sequencing project: providing services to taxonomists for standard genome sequencing and annotation.</title>
        <authorList>
            <consortium name="The Broad Institute Genomics Platform"/>
            <consortium name="The Broad Institute Genome Sequencing Center for Infectious Disease"/>
            <person name="Wu L."/>
            <person name="Ma J."/>
        </authorList>
    </citation>
    <scope>NUCLEOTIDE SEQUENCE [LARGE SCALE GENOMIC DNA]</scope>
    <source>
        <strain evidence="11">CGMCC 1.3240</strain>
    </source>
</reference>
<dbReference type="PROSITE" id="PS00719">
    <property type="entry name" value="GLYCOSYL_HYDROL_F2_1"/>
    <property type="match status" value="1"/>
</dbReference>
<dbReference type="InterPro" id="IPR032312">
    <property type="entry name" value="LacZ_4"/>
</dbReference>
<dbReference type="Gene3D" id="3.20.20.80">
    <property type="entry name" value="Glycosidases"/>
    <property type="match status" value="1"/>
</dbReference>
<dbReference type="EC" id="3.2.1.23" evidence="3 8"/>
<dbReference type="Pfam" id="PF02837">
    <property type="entry name" value="Glyco_hydro_2_N"/>
    <property type="match status" value="1"/>
</dbReference>
<evidence type="ECO:0000256" key="1">
    <source>
        <dbReference type="ARBA" id="ARBA00001412"/>
    </source>
</evidence>
<dbReference type="Gene3D" id="2.60.40.10">
    <property type="entry name" value="Immunoglobulins"/>
    <property type="match status" value="2"/>
</dbReference>
<dbReference type="Pfam" id="PF02929">
    <property type="entry name" value="Bgal_small_N"/>
    <property type="match status" value="1"/>
</dbReference>
<dbReference type="PROSITE" id="PS00608">
    <property type="entry name" value="GLYCOSYL_HYDROL_F2_2"/>
    <property type="match status" value="1"/>
</dbReference>
<evidence type="ECO:0000313" key="10">
    <source>
        <dbReference type="EMBL" id="MFC5647884.1"/>
    </source>
</evidence>
<keyword evidence="6 8" id="KW-0326">Glycosidase</keyword>
<dbReference type="GO" id="GO:0016787">
    <property type="term" value="F:hydrolase activity"/>
    <property type="evidence" value="ECO:0007669"/>
    <property type="project" value="UniProtKB-KW"/>
</dbReference>
<dbReference type="InterPro" id="IPR013783">
    <property type="entry name" value="Ig-like_fold"/>
</dbReference>
<dbReference type="SUPFAM" id="SSF49785">
    <property type="entry name" value="Galactose-binding domain-like"/>
    <property type="match status" value="1"/>
</dbReference>
<dbReference type="InterPro" id="IPR006104">
    <property type="entry name" value="Glyco_hydro_2_N"/>
</dbReference>
<evidence type="ECO:0000256" key="3">
    <source>
        <dbReference type="ARBA" id="ARBA00012756"/>
    </source>
</evidence>
<dbReference type="InterPro" id="IPR008979">
    <property type="entry name" value="Galactose-bd-like_sf"/>
</dbReference>
<dbReference type="PANTHER" id="PTHR46323">
    <property type="entry name" value="BETA-GALACTOSIDASE"/>
    <property type="match status" value="1"/>
</dbReference>
<name>A0ABW0VT94_9BACL</name>
<proteinExistence type="inferred from homology"/>
<dbReference type="InterPro" id="IPR050347">
    <property type="entry name" value="Bact_Beta-galactosidase"/>
</dbReference>
<gene>
    <name evidence="10" type="ORF">ACFPYJ_01885</name>
</gene>
<dbReference type="InterPro" id="IPR006103">
    <property type="entry name" value="Glyco_hydro_2_cat"/>
</dbReference>
<dbReference type="EMBL" id="JBHSOW010000008">
    <property type="protein sequence ID" value="MFC5647884.1"/>
    <property type="molecule type" value="Genomic_DNA"/>
</dbReference>
<comment type="caution">
    <text evidence="10">The sequence shown here is derived from an EMBL/GenBank/DDBJ whole genome shotgun (WGS) entry which is preliminary data.</text>
</comment>
<dbReference type="Pfam" id="PF16353">
    <property type="entry name" value="LacZ_4"/>
    <property type="match status" value="1"/>
</dbReference>
<dbReference type="Gene3D" id="2.60.120.260">
    <property type="entry name" value="Galactose-binding domain-like"/>
    <property type="match status" value="1"/>
</dbReference>
<accession>A0ABW0VT94</accession>
<dbReference type="InterPro" id="IPR036156">
    <property type="entry name" value="Beta-gal/glucu_dom_sf"/>
</dbReference>
<dbReference type="InterPro" id="IPR023230">
    <property type="entry name" value="Glyco_hydro_2_CS"/>
</dbReference>
<dbReference type="PANTHER" id="PTHR46323:SF2">
    <property type="entry name" value="BETA-GALACTOSIDASE"/>
    <property type="match status" value="1"/>
</dbReference>
<dbReference type="InterPro" id="IPR023232">
    <property type="entry name" value="Glyco_hydro_2_AS"/>
</dbReference>
<keyword evidence="5 8" id="KW-0378">Hydrolase</keyword>
<dbReference type="SUPFAM" id="SSF74650">
    <property type="entry name" value="Galactose mutarotase-like"/>
    <property type="match status" value="1"/>
</dbReference>
<dbReference type="Pfam" id="PF00703">
    <property type="entry name" value="Glyco_hydro_2"/>
    <property type="match status" value="1"/>
</dbReference>
<protein>
    <recommendedName>
        <fullName evidence="4 8">Beta-galactosidase</fullName>
        <ecNumber evidence="3 8">3.2.1.23</ecNumber>
    </recommendedName>
    <alternativeName>
        <fullName evidence="7 8">Lactase</fullName>
    </alternativeName>
</protein>
<dbReference type="SMART" id="SM01038">
    <property type="entry name" value="Bgal_small_N"/>
    <property type="match status" value="1"/>
</dbReference>
<dbReference type="InterPro" id="IPR017853">
    <property type="entry name" value="GH"/>
</dbReference>
<dbReference type="RefSeq" id="WP_379186348.1">
    <property type="nucleotide sequence ID" value="NZ_JBHSOW010000008.1"/>
</dbReference>
<comment type="catalytic activity">
    <reaction evidence="1 8">
        <text>Hydrolysis of terminal non-reducing beta-D-galactose residues in beta-D-galactosides.</text>
        <dbReference type="EC" id="3.2.1.23"/>
    </reaction>
</comment>
<organism evidence="10 11">
    <name type="scientific">Paenibacillus solisilvae</name>
    <dbReference type="NCBI Taxonomy" id="2486751"/>
    <lineage>
        <taxon>Bacteria</taxon>
        <taxon>Bacillati</taxon>
        <taxon>Bacillota</taxon>
        <taxon>Bacilli</taxon>
        <taxon>Bacillales</taxon>
        <taxon>Paenibacillaceae</taxon>
        <taxon>Paenibacillus</taxon>
    </lineage>
</organism>
<evidence type="ECO:0000256" key="7">
    <source>
        <dbReference type="ARBA" id="ARBA00032230"/>
    </source>
</evidence>
<dbReference type="InterPro" id="IPR006102">
    <property type="entry name" value="Ig-like_GH2"/>
</dbReference>
<dbReference type="InterPro" id="IPR006101">
    <property type="entry name" value="Glyco_hydro_2"/>
</dbReference>
<dbReference type="InterPro" id="IPR004199">
    <property type="entry name" value="B-gal_small/dom_5"/>
</dbReference>
<dbReference type="Gene3D" id="2.70.98.10">
    <property type="match status" value="1"/>
</dbReference>
<dbReference type="Pfam" id="PF02836">
    <property type="entry name" value="Glyco_hydro_2_C"/>
    <property type="match status" value="1"/>
</dbReference>